<dbReference type="AlphaFoldDB" id="A0A1Y2AZ39"/>
<protein>
    <submittedName>
        <fullName evidence="1">Uncharacterized protein</fullName>
    </submittedName>
</protein>
<dbReference type="Proteomes" id="UP000193642">
    <property type="component" value="Unassembled WGS sequence"/>
</dbReference>
<reference evidence="1 2" key="1">
    <citation type="submission" date="2016-07" db="EMBL/GenBank/DDBJ databases">
        <title>Pervasive Adenine N6-methylation of Active Genes in Fungi.</title>
        <authorList>
            <consortium name="DOE Joint Genome Institute"/>
            <person name="Mondo S.J."/>
            <person name="Dannebaum R.O."/>
            <person name="Kuo R.C."/>
            <person name="Labutti K."/>
            <person name="Haridas S."/>
            <person name="Kuo A."/>
            <person name="Salamov A."/>
            <person name="Ahrendt S.R."/>
            <person name="Lipzen A."/>
            <person name="Sullivan W."/>
            <person name="Andreopoulos W.B."/>
            <person name="Clum A."/>
            <person name="Lindquist E."/>
            <person name="Daum C."/>
            <person name="Ramamoorthy G.K."/>
            <person name="Gryganskyi A."/>
            <person name="Culley D."/>
            <person name="Magnuson J.K."/>
            <person name="James T.Y."/>
            <person name="O'Malley M.A."/>
            <person name="Stajich J.E."/>
            <person name="Spatafora J.W."/>
            <person name="Visel A."/>
            <person name="Grigoriev I.V."/>
        </authorList>
    </citation>
    <scope>NUCLEOTIDE SEQUENCE [LARGE SCALE GENOMIC DNA]</scope>
    <source>
        <strain evidence="1 2">JEL800</strain>
    </source>
</reference>
<gene>
    <name evidence="1" type="ORF">BCR33DRAFT_725442</name>
</gene>
<organism evidence="1 2">
    <name type="scientific">Rhizoclosmatium globosum</name>
    <dbReference type="NCBI Taxonomy" id="329046"/>
    <lineage>
        <taxon>Eukaryota</taxon>
        <taxon>Fungi</taxon>
        <taxon>Fungi incertae sedis</taxon>
        <taxon>Chytridiomycota</taxon>
        <taxon>Chytridiomycota incertae sedis</taxon>
        <taxon>Chytridiomycetes</taxon>
        <taxon>Chytridiales</taxon>
        <taxon>Chytriomycetaceae</taxon>
        <taxon>Rhizoclosmatium</taxon>
    </lineage>
</organism>
<accession>A0A1Y2AZ39</accession>
<keyword evidence="2" id="KW-1185">Reference proteome</keyword>
<comment type="caution">
    <text evidence="1">The sequence shown here is derived from an EMBL/GenBank/DDBJ whole genome shotgun (WGS) entry which is preliminary data.</text>
</comment>
<sequence>MPNTSDEHDSDDDMPALVEVHSQPVAEPITMVLIQLLLENPDVVLDMVQRYPEQIARMSYRMSMGDNGRENNIHQDTEVLTLDPITTMANAADVLTRPYNGQVEARNQAGIYNLRRIAYGYTQSGASVKEAFEKATAEAKDTGLAPIER</sequence>
<evidence type="ECO:0000313" key="1">
    <source>
        <dbReference type="EMBL" id="ORY27560.1"/>
    </source>
</evidence>
<name>A0A1Y2AZ39_9FUNG</name>
<proteinExistence type="predicted"/>
<evidence type="ECO:0000313" key="2">
    <source>
        <dbReference type="Proteomes" id="UP000193642"/>
    </source>
</evidence>
<dbReference type="EMBL" id="MCGO01000101">
    <property type="protein sequence ID" value="ORY27560.1"/>
    <property type="molecule type" value="Genomic_DNA"/>
</dbReference>